<dbReference type="RefSeq" id="WP_099155453.1">
    <property type="nucleotide sequence ID" value="NZ_PDUD01000062.1"/>
</dbReference>
<name>A0A2D0MXW4_FLAN2</name>
<evidence type="ECO:0000256" key="1">
    <source>
        <dbReference type="SAM" id="Phobius"/>
    </source>
</evidence>
<feature type="transmembrane region" description="Helical" evidence="1">
    <location>
        <begin position="157"/>
        <end position="176"/>
    </location>
</feature>
<keyword evidence="3" id="KW-1185">Reference proteome</keyword>
<organism evidence="2 3">
    <name type="scientific">Flavilitoribacter nigricans (strain ATCC 23147 / DSM 23189 / NBRC 102662 / NCIMB 1420 / SS-2)</name>
    <name type="common">Lewinella nigricans</name>
    <dbReference type="NCBI Taxonomy" id="1122177"/>
    <lineage>
        <taxon>Bacteria</taxon>
        <taxon>Pseudomonadati</taxon>
        <taxon>Bacteroidota</taxon>
        <taxon>Saprospiria</taxon>
        <taxon>Saprospirales</taxon>
        <taxon>Lewinellaceae</taxon>
        <taxon>Flavilitoribacter</taxon>
    </lineage>
</organism>
<dbReference type="EMBL" id="PDUD01000062">
    <property type="protein sequence ID" value="PHN01122.1"/>
    <property type="molecule type" value="Genomic_DNA"/>
</dbReference>
<keyword evidence="1" id="KW-0472">Membrane</keyword>
<evidence type="ECO:0000313" key="3">
    <source>
        <dbReference type="Proteomes" id="UP000223913"/>
    </source>
</evidence>
<dbReference type="Proteomes" id="UP000223913">
    <property type="component" value="Unassembled WGS sequence"/>
</dbReference>
<keyword evidence="1" id="KW-1133">Transmembrane helix</keyword>
<evidence type="ECO:0000313" key="2">
    <source>
        <dbReference type="EMBL" id="PHN01122.1"/>
    </source>
</evidence>
<gene>
    <name evidence="2" type="ORF">CRP01_38615</name>
</gene>
<keyword evidence="1" id="KW-0812">Transmembrane</keyword>
<comment type="caution">
    <text evidence="2">The sequence shown here is derived from an EMBL/GenBank/DDBJ whole genome shotgun (WGS) entry which is preliminary data.</text>
</comment>
<proteinExistence type="predicted"/>
<protein>
    <submittedName>
        <fullName evidence="2">Uncharacterized protein</fullName>
    </submittedName>
</protein>
<reference evidence="2 3" key="1">
    <citation type="submission" date="2017-10" db="EMBL/GenBank/DDBJ databases">
        <title>The draft genome sequence of Lewinella nigricans NBRC 102662.</title>
        <authorList>
            <person name="Wang K."/>
        </authorList>
    </citation>
    <scope>NUCLEOTIDE SEQUENCE [LARGE SCALE GENOMIC DNA]</scope>
    <source>
        <strain evidence="2 3">NBRC 102662</strain>
    </source>
</reference>
<accession>A0A2D0MXW4</accession>
<sequence>MAKKSSIFPADVNGILALVGILVGEFPEDVAALLAAHEVPVPGQWDEKMLIQQLINAIELNDQAFQNDLARLIHLRLKAGRFDGFNGSMPVPTDPISAIAGAIGNISNIFTQAQKNRYYKQEAQSQAFSNVLAYQSMKKQMAADQLAKQQSHKSKVMLLQITGGIAVIGLGLLLLLKRRTPARIA</sequence>
<dbReference type="AlphaFoldDB" id="A0A2D0MXW4"/>